<accession>A0ABS2NTP9</accession>
<name>A0ABS2NTP9_9FIRM</name>
<protein>
    <submittedName>
        <fullName evidence="1">Uncharacterized beta-barrel protein YwiB (DUF1934 family)</fullName>
    </submittedName>
</protein>
<dbReference type="EMBL" id="JAFBEE010000021">
    <property type="protein sequence ID" value="MBM7615954.1"/>
    <property type="molecule type" value="Genomic_DNA"/>
</dbReference>
<evidence type="ECO:0000313" key="2">
    <source>
        <dbReference type="Proteomes" id="UP001314796"/>
    </source>
</evidence>
<dbReference type="SUPFAM" id="SSF50814">
    <property type="entry name" value="Lipocalins"/>
    <property type="match status" value="1"/>
</dbReference>
<dbReference type="Proteomes" id="UP001314796">
    <property type="component" value="Unassembled WGS sequence"/>
</dbReference>
<dbReference type="InterPro" id="IPR012674">
    <property type="entry name" value="Calycin"/>
</dbReference>
<organism evidence="1 2">
    <name type="scientific">Alkaliphilus hydrothermalis</name>
    <dbReference type="NCBI Taxonomy" id="1482730"/>
    <lineage>
        <taxon>Bacteria</taxon>
        <taxon>Bacillati</taxon>
        <taxon>Bacillota</taxon>
        <taxon>Clostridia</taxon>
        <taxon>Peptostreptococcales</taxon>
        <taxon>Natronincolaceae</taxon>
        <taxon>Alkaliphilus</taxon>
    </lineage>
</organism>
<dbReference type="InterPro" id="IPR015231">
    <property type="entry name" value="DUF1934"/>
</dbReference>
<comment type="caution">
    <text evidence="1">The sequence shown here is derived from an EMBL/GenBank/DDBJ whole genome shotgun (WGS) entry which is preliminary data.</text>
</comment>
<proteinExistence type="predicted"/>
<evidence type="ECO:0000313" key="1">
    <source>
        <dbReference type="EMBL" id="MBM7615954.1"/>
    </source>
</evidence>
<gene>
    <name evidence="1" type="ORF">JOC73_002530</name>
</gene>
<keyword evidence="2" id="KW-1185">Reference proteome</keyword>
<dbReference type="Pfam" id="PF09148">
    <property type="entry name" value="DUF1934"/>
    <property type="match status" value="1"/>
</dbReference>
<dbReference type="Gene3D" id="2.40.128.20">
    <property type="match status" value="1"/>
</dbReference>
<sequence length="140" mass="16002">MEKRMIKVLGTQTDLKGEKNTIELTTEGKVYEKNNHMYIVYEETEISGMEGATTTLKIEGDHKVSMKRYGGMDSQLVFEEGKHFTSQYKTMFGNFRMDVKTSTLKVNLSRQNQKGKIEIVYDVVISGLTETKNTLEISVM</sequence>
<reference evidence="1 2" key="1">
    <citation type="submission" date="2021-01" db="EMBL/GenBank/DDBJ databases">
        <title>Genomic Encyclopedia of Type Strains, Phase IV (KMG-IV): sequencing the most valuable type-strain genomes for metagenomic binning, comparative biology and taxonomic classification.</title>
        <authorList>
            <person name="Goeker M."/>
        </authorList>
    </citation>
    <scope>NUCLEOTIDE SEQUENCE [LARGE SCALE GENOMIC DNA]</scope>
    <source>
        <strain evidence="1 2">DSM 25890</strain>
    </source>
</reference>
<dbReference type="RefSeq" id="WP_204403718.1">
    <property type="nucleotide sequence ID" value="NZ_JAFBEE010000021.1"/>
</dbReference>